<keyword evidence="4" id="KW-1185">Reference proteome</keyword>
<dbReference type="Pfam" id="PF25980">
    <property type="entry name" value="NERD_plant"/>
    <property type="match status" value="1"/>
</dbReference>
<accession>A0AAF0T7M1</accession>
<dbReference type="Proteomes" id="UP001234989">
    <property type="component" value="Chromosome 1"/>
</dbReference>
<evidence type="ECO:0000313" key="4">
    <source>
        <dbReference type="Proteomes" id="UP001234989"/>
    </source>
</evidence>
<dbReference type="AlphaFoldDB" id="A0AAF0T7M1"/>
<feature type="signal peptide" evidence="1">
    <location>
        <begin position="1"/>
        <end position="22"/>
    </location>
</feature>
<proteinExistence type="predicted"/>
<organism evidence="3 4">
    <name type="scientific">Solanum verrucosum</name>
    <dbReference type="NCBI Taxonomy" id="315347"/>
    <lineage>
        <taxon>Eukaryota</taxon>
        <taxon>Viridiplantae</taxon>
        <taxon>Streptophyta</taxon>
        <taxon>Embryophyta</taxon>
        <taxon>Tracheophyta</taxon>
        <taxon>Spermatophyta</taxon>
        <taxon>Magnoliopsida</taxon>
        <taxon>eudicotyledons</taxon>
        <taxon>Gunneridae</taxon>
        <taxon>Pentapetalae</taxon>
        <taxon>asterids</taxon>
        <taxon>lamiids</taxon>
        <taxon>Solanales</taxon>
        <taxon>Solanaceae</taxon>
        <taxon>Solanoideae</taxon>
        <taxon>Solaneae</taxon>
        <taxon>Solanum</taxon>
    </lineage>
</organism>
<dbReference type="InterPro" id="IPR058668">
    <property type="entry name" value="NERD_dom"/>
</dbReference>
<feature type="chain" id="PRO_5041966876" description="NERD domain-containing protein" evidence="1">
    <location>
        <begin position="23"/>
        <end position="165"/>
    </location>
</feature>
<dbReference type="SUPFAM" id="SSF159042">
    <property type="entry name" value="Plus3-like"/>
    <property type="match status" value="1"/>
</dbReference>
<dbReference type="GO" id="GO:0003677">
    <property type="term" value="F:DNA binding"/>
    <property type="evidence" value="ECO:0007669"/>
    <property type="project" value="InterPro"/>
</dbReference>
<protein>
    <recommendedName>
        <fullName evidence="2">NERD domain-containing protein</fullName>
    </recommendedName>
</protein>
<evidence type="ECO:0000313" key="3">
    <source>
        <dbReference type="EMBL" id="WMV10867.1"/>
    </source>
</evidence>
<sequence length="165" mass="18935">MPISLLLFIVFVPCGILMNLQGQHKQLAYSHAGVKKVMSASDAAFEIHLQLSNLMKDIPISSLSDDNFYEEECEDLRERIKAGLLKRPTVLELESKAQVLHKDITKHWIEREVVLLQKHIDHANEKGWRKQYPFICLKVLLLKYLHLLVVARQNLLFNAAISIPA</sequence>
<dbReference type="Gene3D" id="3.90.70.200">
    <property type="entry name" value="Plus-3 domain"/>
    <property type="match status" value="1"/>
</dbReference>
<name>A0AAF0T7M1_SOLVR</name>
<reference evidence="3" key="1">
    <citation type="submission" date="2023-08" db="EMBL/GenBank/DDBJ databases">
        <title>A de novo genome assembly of Solanum verrucosum Schlechtendal, a Mexican diploid species geographically isolated from the other diploid A-genome species in potato relatives.</title>
        <authorList>
            <person name="Hosaka K."/>
        </authorList>
    </citation>
    <scope>NUCLEOTIDE SEQUENCE</scope>
    <source>
        <tissue evidence="3">Young leaves</tissue>
    </source>
</reference>
<dbReference type="PANTHER" id="PTHR46851">
    <property type="entry name" value="OS01G0884500 PROTEIN"/>
    <property type="match status" value="1"/>
</dbReference>
<gene>
    <name evidence="3" type="ORF">MTR67_004252</name>
</gene>
<dbReference type="PANTHER" id="PTHR46851:SF11">
    <property type="entry name" value="GYF DOMAIN-CONTAINING PROTEIN"/>
    <property type="match status" value="1"/>
</dbReference>
<evidence type="ECO:0000259" key="2">
    <source>
        <dbReference type="Pfam" id="PF25980"/>
    </source>
</evidence>
<dbReference type="InterPro" id="IPR036128">
    <property type="entry name" value="Plus3-like_sf"/>
</dbReference>
<feature type="domain" description="NERD" evidence="2">
    <location>
        <begin position="102"/>
        <end position="143"/>
    </location>
</feature>
<dbReference type="EMBL" id="CP133612">
    <property type="protein sequence ID" value="WMV10867.1"/>
    <property type="molecule type" value="Genomic_DNA"/>
</dbReference>
<evidence type="ECO:0000256" key="1">
    <source>
        <dbReference type="SAM" id="SignalP"/>
    </source>
</evidence>
<dbReference type="InterPro" id="IPR045894">
    <property type="entry name" value="At5g08430-like"/>
</dbReference>
<keyword evidence="1" id="KW-0732">Signal</keyword>
<dbReference type="SMR" id="A0AAF0T7M1"/>